<accession>A0ABW6RNM4</accession>
<gene>
    <name evidence="1" type="ORF">ACFYWW_31190</name>
</gene>
<evidence type="ECO:0000313" key="1">
    <source>
        <dbReference type="EMBL" id="MFF3343126.1"/>
    </source>
</evidence>
<name>A0ABW6RNM4_9ACTN</name>
<proteinExistence type="predicted"/>
<sequence length="108" mass="11820">MIRNAVTCDREKCLALYLEPEDLPEVTRFEDVMVEAGWVLRPAADVLPRYPAEPEVLAHLCPACAAGRGPVLEHGGCPTCAGPTEDLDTGSTCHYCRKVVPHLADEWC</sequence>
<evidence type="ECO:0000313" key="2">
    <source>
        <dbReference type="Proteomes" id="UP001601976"/>
    </source>
</evidence>
<protein>
    <submittedName>
        <fullName evidence="1">Uncharacterized protein</fullName>
    </submittedName>
</protein>
<organism evidence="1 2">
    <name type="scientific">Streptomyces flavidovirens</name>
    <dbReference type="NCBI Taxonomy" id="67298"/>
    <lineage>
        <taxon>Bacteria</taxon>
        <taxon>Bacillati</taxon>
        <taxon>Actinomycetota</taxon>
        <taxon>Actinomycetes</taxon>
        <taxon>Kitasatosporales</taxon>
        <taxon>Streptomycetaceae</taxon>
        <taxon>Streptomyces</taxon>
    </lineage>
</organism>
<dbReference type="EMBL" id="JBIAPK010000013">
    <property type="protein sequence ID" value="MFF3343126.1"/>
    <property type="molecule type" value="Genomic_DNA"/>
</dbReference>
<keyword evidence="2" id="KW-1185">Reference proteome</keyword>
<reference evidence="1 2" key="1">
    <citation type="submission" date="2024-10" db="EMBL/GenBank/DDBJ databases">
        <title>The Natural Products Discovery Center: Release of the First 8490 Sequenced Strains for Exploring Actinobacteria Biosynthetic Diversity.</title>
        <authorList>
            <person name="Kalkreuter E."/>
            <person name="Kautsar S.A."/>
            <person name="Yang D."/>
            <person name="Bader C.D."/>
            <person name="Teijaro C.N."/>
            <person name="Fluegel L."/>
            <person name="Davis C.M."/>
            <person name="Simpson J.R."/>
            <person name="Lauterbach L."/>
            <person name="Steele A.D."/>
            <person name="Gui C."/>
            <person name="Meng S."/>
            <person name="Li G."/>
            <person name="Viehrig K."/>
            <person name="Ye F."/>
            <person name="Su P."/>
            <person name="Kiefer A.F."/>
            <person name="Nichols A."/>
            <person name="Cepeda A.J."/>
            <person name="Yan W."/>
            <person name="Fan B."/>
            <person name="Jiang Y."/>
            <person name="Adhikari A."/>
            <person name="Zheng C.-J."/>
            <person name="Schuster L."/>
            <person name="Cowan T.M."/>
            <person name="Smanski M.J."/>
            <person name="Chevrette M.G."/>
            <person name="De Carvalho L.P.S."/>
            <person name="Shen B."/>
        </authorList>
    </citation>
    <scope>NUCLEOTIDE SEQUENCE [LARGE SCALE GENOMIC DNA]</scope>
    <source>
        <strain evidence="1 2">NPDC003029</strain>
    </source>
</reference>
<dbReference type="RefSeq" id="WP_387898523.1">
    <property type="nucleotide sequence ID" value="NZ_JBIAPK010000013.1"/>
</dbReference>
<comment type="caution">
    <text evidence="1">The sequence shown here is derived from an EMBL/GenBank/DDBJ whole genome shotgun (WGS) entry which is preliminary data.</text>
</comment>
<dbReference type="Proteomes" id="UP001601976">
    <property type="component" value="Unassembled WGS sequence"/>
</dbReference>